<evidence type="ECO:0000256" key="1">
    <source>
        <dbReference type="SAM" id="Coils"/>
    </source>
</evidence>
<dbReference type="EMBL" id="LR798247">
    <property type="protein sequence ID" value="CAB5217032.1"/>
    <property type="molecule type" value="Genomic_DNA"/>
</dbReference>
<proteinExistence type="predicted"/>
<reference evidence="2" key="1">
    <citation type="submission" date="2020-05" db="EMBL/GenBank/DDBJ databases">
        <authorList>
            <person name="Chiriac C."/>
            <person name="Salcher M."/>
            <person name="Ghai R."/>
            <person name="Kavagutti S V."/>
        </authorList>
    </citation>
    <scope>NUCLEOTIDE SEQUENCE</scope>
</reference>
<gene>
    <name evidence="2" type="ORF">UFOVP198_49</name>
</gene>
<sequence>MATETLKIVITADNKGALTSLQQTAAETDKFKLSLGDLNTRLSLLKERLNQATDPSRVAKLGGEIKNVTAQIEAQKAEFAKLGAETEKAGAGMASGLNKAFSGLRMIANILPGIGLAGMFGLAFEGLGKLVEEMGLFSNKITESEKKLSDYNEVNKKANKDAGEQIAVLKTLYSIATDVNASMDTRNKAAKELQDLFPKTYGNLSLEVIKIGEAKDATDALTKSIIEQARAKAALAKISELESQRLDIEDKKRKIDNATFNESKRIKGTSTDVVFGGGTGGIGGGGGVTLSVQDQQNRILERKLNALKPLDAELANINEREKALTSIIGAQNIVQEIAIENEQKLSKTTKEKISPLERLKDTYKADTQALVSMLMEGAMTLDEFQKKIGELNVRTLQNFFKDGGKAASEFGQELLKLQPKFSEFGQVFNEEKLIQRDKKLPSQQGMINKILPEGGGIQKEQLNAGNGLDKFNAALQQTQQIMSVVGPQIDNLFTAMENGANLGQALGDMFKKLAEDIAKAAIKALVFQAILSVLPGGTAVAGSSGGGFMSLFKGLLGLGHAKGGVVTGPQGGHMELLHGTEAILTPAQMSGLVRNSMNAGAVTSMGSNLQQQGSQQGEFTLRGNDLVLALQRSNVALNLRRGN</sequence>
<organism evidence="2">
    <name type="scientific">uncultured Caudovirales phage</name>
    <dbReference type="NCBI Taxonomy" id="2100421"/>
    <lineage>
        <taxon>Viruses</taxon>
        <taxon>Duplodnaviria</taxon>
        <taxon>Heunggongvirae</taxon>
        <taxon>Uroviricota</taxon>
        <taxon>Caudoviricetes</taxon>
        <taxon>Peduoviridae</taxon>
        <taxon>Maltschvirus</taxon>
        <taxon>Maltschvirus maltsch</taxon>
    </lineage>
</organism>
<accession>A0A6J7WIB7</accession>
<feature type="coiled-coil region" evidence="1">
    <location>
        <begin position="58"/>
        <end position="85"/>
    </location>
</feature>
<name>A0A6J7WIB7_9CAUD</name>
<keyword evidence="1" id="KW-0175">Coiled coil</keyword>
<protein>
    <submittedName>
        <fullName evidence="2">Uncharacterized protein</fullName>
    </submittedName>
</protein>
<evidence type="ECO:0000313" key="2">
    <source>
        <dbReference type="EMBL" id="CAB5217032.1"/>
    </source>
</evidence>
<feature type="coiled-coil region" evidence="1">
    <location>
        <begin position="231"/>
        <end position="258"/>
    </location>
</feature>